<dbReference type="AlphaFoldDB" id="A0A1H4CRF2"/>
<gene>
    <name evidence="1" type="ORF">SAMN05421743_106158</name>
</gene>
<sequence>MHHKNCMGPGQTGPRQQVVCPTRHCVQNNYFQNEVDYIHPTHTTIMNHHLTRNMHHFPQTQSVMDTFDSEDVFMPPQGPEMTGPMGMGPQVAGAETGPRPPMGMGPQVAGAQMGPRPPMGMMPQGMGPQVAGVGDNNMPPQGAPMGPSHMSKGCHHPWWRD</sequence>
<dbReference type="InterPro" id="IPR020108">
    <property type="entry name" value="Spore_coat_CotD"/>
</dbReference>
<dbReference type="EMBL" id="FNQR01000006">
    <property type="protein sequence ID" value="SEA62963.1"/>
    <property type="molecule type" value="Genomic_DNA"/>
</dbReference>
<dbReference type="STRING" id="571932.SAMN05421743_106158"/>
<keyword evidence="1" id="KW-0167">Capsid protein</keyword>
<reference evidence="2" key="1">
    <citation type="submission" date="2016-10" db="EMBL/GenBank/DDBJ databases">
        <authorList>
            <person name="Varghese N."/>
            <person name="Submissions S."/>
        </authorList>
    </citation>
    <scope>NUCLEOTIDE SEQUENCE [LARGE SCALE GENOMIC DNA]</scope>
    <source>
        <strain evidence="2">CCM7597</strain>
    </source>
</reference>
<dbReference type="Proteomes" id="UP000198584">
    <property type="component" value="Unassembled WGS sequence"/>
</dbReference>
<accession>A0A1H4CRF2</accession>
<dbReference type="RefSeq" id="WP_245728921.1">
    <property type="nucleotide sequence ID" value="NZ_FNQR01000006.1"/>
</dbReference>
<keyword evidence="2" id="KW-1185">Reference proteome</keyword>
<dbReference type="Pfam" id="PF11122">
    <property type="entry name" value="Spore-coat_CotD"/>
    <property type="match status" value="1"/>
</dbReference>
<keyword evidence="1" id="KW-0946">Virion</keyword>
<proteinExistence type="predicted"/>
<evidence type="ECO:0000313" key="2">
    <source>
        <dbReference type="Proteomes" id="UP000198584"/>
    </source>
</evidence>
<name>A0A1H4CRF2_9BACI</name>
<evidence type="ECO:0000313" key="1">
    <source>
        <dbReference type="EMBL" id="SEA62963.1"/>
    </source>
</evidence>
<organism evidence="1 2">
    <name type="scientific">Thalassobacillus cyri</name>
    <dbReference type="NCBI Taxonomy" id="571932"/>
    <lineage>
        <taxon>Bacteria</taxon>
        <taxon>Bacillati</taxon>
        <taxon>Bacillota</taxon>
        <taxon>Bacilli</taxon>
        <taxon>Bacillales</taxon>
        <taxon>Bacillaceae</taxon>
        <taxon>Thalassobacillus</taxon>
    </lineage>
</organism>
<protein>
    <submittedName>
        <fullName evidence="1">Spore coat protein D</fullName>
    </submittedName>
</protein>